<name>C3XSB9_BRAFL</name>
<gene>
    <name evidence="3" type="ORF">BRAFLDRAFT_145342</name>
</gene>
<feature type="non-terminal residue" evidence="3">
    <location>
        <position position="155"/>
    </location>
</feature>
<dbReference type="PROSITE" id="PS50092">
    <property type="entry name" value="TSP1"/>
    <property type="match status" value="3"/>
</dbReference>
<evidence type="ECO:0000256" key="1">
    <source>
        <dbReference type="ARBA" id="ARBA00022737"/>
    </source>
</evidence>
<reference evidence="3" key="1">
    <citation type="journal article" date="2008" name="Nature">
        <title>The amphioxus genome and the evolution of the chordate karyotype.</title>
        <authorList>
            <consortium name="US DOE Joint Genome Institute (JGI-PGF)"/>
            <person name="Putnam N.H."/>
            <person name="Butts T."/>
            <person name="Ferrier D.E.K."/>
            <person name="Furlong R.F."/>
            <person name="Hellsten U."/>
            <person name="Kawashima T."/>
            <person name="Robinson-Rechavi M."/>
            <person name="Shoguchi E."/>
            <person name="Terry A."/>
            <person name="Yu J.-K."/>
            <person name="Benito-Gutierrez E.L."/>
            <person name="Dubchak I."/>
            <person name="Garcia-Fernandez J."/>
            <person name="Gibson-Brown J.J."/>
            <person name="Grigoriev I.V."/>
            <person name="Horton A.C."/>
            <person name="de Jong P.J."/>
            <person name="Jurka J."/>
            <person name="Kapitonov V.V."/>
            <person name="Kohara Y."/>
            <person name="Kuroki Y."/>
            <person name="Lindquist E."/>
            <person name="Lucas S."/>
            <person name="Osoegawa K."/>
            <person name="Pennacchio L.A."/>
            <person name="Salamov A.A."/>
            <person name="Satou Y."/>
            <person name="Sauka-Spengler T."/>
            <person name="Schmutz J."/>
            <person name="Shin-I T."/>
            <person name="Toyoda A."/>
            <person name="Bronner-Fraser M."/>
            <person name="Fujiyama A."/>
            <person name="Holland L.Z."/>
            <person name="Holland P.W.H."/>
            <person name="Satoh N."/>
            <person name="Rokhsar D.S."/>
        </authorList>
    </citation>
    <scope>NUCLEOTIDE SEQUENCE [LARGE SCALE GENOMIC DNA]</scope>
    <source>
        <strain evidence="3">S238N-H82</strain>
        <tissue evidence="3">Testes</tissue>
    </source>
</reference>
<dbReference type="PANTHER" id="PTHR22906:SF55">
    <property type="entry name" value="EGF-LIKE DOMAIN-CONTAINING PROTEIN"/>
    <property type="match status" value="1"/>
</dbReference>
<dbReference type="SMART" id="SM00209">
    <property type="entry name" value="TSP1"/>
    <property type="match status" value="3"/>
</dbReference>
<proteinExistence type="predicted"/>
<dbReference type="PANTHER" id="PTHR22906">
    <property type="entry name" value="PROPERDIN"/>
    <property type="match status" value="1"/>
</dbReference>
<dbReference type="Pfam" id="PF00090">
    <property type="entry name" value="TSP_1"/>
    <property type="match status" value="3"/>
</dbReference>
<dbReference type="InterPro" id="IPR052065">
    <property type="entry name" value="Compl_asym_regulator"/>
</dbReference>
<dbReference type="InterPro" id="IPR036383">
    <property type="entry name" value="TSP1_rpt_sf"/>
</dbReference>
<dbReference type="PRINTS" id="PR01705">
    <property type="entry name" value="TSP1REPEAT"/>
</dbReference>
<organism>
    <name type="scientific">Branchiostoma floridae</name>
    <name type="common">Florida lancelet</name>
    <name type="synonym">Amphioxus</name>
    <dbReference type="NCBI Taxonomy" id="7739"/>
    <lineage>
        <taxon>Eukaryota</taxon>
        <taxon>Metazoa</taxon>
        <taxon>Chordata</taxon>
        <taxon>Cephalochordata</taxon>
        <taxon>Leptocardii</taxon>
        <taxon>Amphioxiformes</taxon>
        <taxon>Branchiostomatidae</taxon>
        <taxon>Branchiostoma</taxon>
    </lineage>
</organism>
<keyword evidence="2" id="KW-1015">Disulfide bond</keyword>
<dbReference type="EMBL" id="GG666458">
    <property type="protein sequence ID" value="EEN69047.1"/>
    <property type="molecule type" value="Genomic_DNA"/>
</dbReference>
<dbReference type="InParanoid" id="C3XSB9"/>
<dbReference type="InterPro" id="IPR000884">
    <property type="entry name" value="TSP1_rpt"/>
</dbReference>
<accession>C3XSB9</accession>
<dbReference type="Gene3D" id="2.20.100.10">
    <property type="entry name" value="Thrombospondin type-1 (TSP1) repeat"/>
    <property type="match status" value="3"/>
</dbReference>
<keyword evidence="1" id="KW-0677">Repeat</keyword>
<evidence type="ECO:0000256" key="2">
    <source>
        <dbReference type="ARBA" id="ARBA00023157"/>
    </source>
</evidence>
<sequence>MTVEGNWSPWSPWSNCSAICGAGSMIRTRTCSDPPPQIPELGCEGPALESQVCMAPSEFVGEWSPWGPWSDCSSTCGVEAYAYRNRSCDNPPPKNDGQTCPGDSVEVKVCSSLPCELSYWSEWSEWSSCSEPCGEGTQTRTRACQDVAPCQGCNT</sequence>
<dbReference type="eggNOG" id="KOG4475">
    <property type="taxonomic scope" value="Eukaryota"/>
</dbReference>
<dbReference type="SUPFAM" id="SSF82895">
    <property type="entry name" value="TSP-1 type 1 repeat"/>
    <property type="match status" value="3"/>
</dbReference>
<dbReference type="AlphaFoldDB" id="C3XSB9"/>
<evidence type="ECO:0000313" key="3">
    <source>
        <dbReference type="EMBL" id="EEN69047.1"/>
    </source>
</evidence>
<evidence type="ECO:0008006" key="4">
    <source>
        <dbReference type="Google" id="ProtNLM"/>
    </source>
</evidence>
<protein>
    <recommendedName>
        <fullName evidence="4">Spondin-like TSP1 domain-containing protein</fullName>
    </recommendedName>
</protein>
<dbReference type="FunFam" id="2.20.100.10:FF:000001">
    <property type="entry name" value="semaphorin-5A isoform X1"/>
    <property type="match status" value="2"/>
</dbReference>